<dbReference type="RefSeq" id="WP_183960687.1">
    <property type="nucleotide sequence ID" value="NZ_JACHHP010000002.1"/>
</dbReference>
<dbReference type="Proteomes" id="UP000521199">
    <property type="component" value="Unassembled WGS sequence"/>
</dbReference>
<name>A0A7W8FZ93_9GAMM</name>
<accession>A0A7W8FZ93</accession>
<dbReference type="AlphaFoldDB" id="A0A7W8FZ93"/>
<dbReference type="GO" id="GO:0008962">
    <property type="term" value="F:phosphatidylglycerophosphatase activity"/>
    <property type="evidence" value="ECO:0007669"/>
    <property type="project" value="UniProtKB-EC"/>
</dbReference>
<dbReference type="EC" id="3.1.3.27" evidence="4"/>
<organism evidence="4 5">
    <name type="scientific">Chiayiivirga flava</name>
    <dbReference type="NCBI Taxonomy" id="659595"/>
    <lineage>
        <taxon>Bacteria</taxon>
        <taxon>Pseudomonadati</taxon>
        <taxon>Pseudomonadota</taxon>
        <taxon>Gammaproteobacteria</taxon>
        <taxon>Lysobacterales</taxon>
        <taxon>Lysobacteraceae</taxon>
        <taxon>Chiayiivirga</taxon>
    </lineage>
</organism>
<dbReference type="EMBL" id="JACHHP010000002">
    <property type="protein sequence ID" value="MBB5208192.1"/>
    <property type="molecule type" value="Genomic_DNA"/>
</dbReference>
<dbReference type="InterPro" id="IPR036412">
    <property type="entry name" value="HAD-like_sf"/>
</dbReference>
<dbReference type="InterPro" id="IPR050582">
    <property type="entry name" value="HAD-like_SerB"/>
</dbReference>
<dbReference type="Gene3D" id="3.40.50.1000">
    <property type="entry name" value="HAD superfamily/HAD-like"/>
    <property type="match status" value="1"/>
</dbReference>
<dbReference type="SUPFAM" id="SSF56784">
    <property type="entry name" value="HAD-like"/>
    <property type="match status" value="1"/>
</dbReference>
<dbReference type="Gene3D" id="1.20.1440.100">
    <property type="entry name" value="SG protein - dephosphorylation function"/>
    <property type="match status" value="1"/>
</dbReference>
<dbReference type="PANTHER" id="PTHR43344:SF13">
    <property type="entry name" value="PHOSPHATASE RV3661-RELATED"/>
    <property type="match status" value="1"/>
</dbReference>
<comment type="caution">
    <text evidence="4">The sequence shown here is derived from an EMBL/GenBank/DDBJ whole genome shotgun (WGS) entry which is preliminary data.</text>
</comment>
<gene>
    <name evidence="4" type="ORF">HNQ52_001721</name>
</gene>
<proteinExistence type="predicted"/>
<keyword evidence="5" id="KW-1185">Reference proteome</keyword>
<evidence type="ECO:0000313" key="4">
    <source>
        <dbReference type="EMBL" id="MBB5208192.1"/>
    </source>
</evidence>
<dbReference type="InterPro" id="IPR023214">
    <property type="entry name" value="HAD_sf"/>
</dbReference>
<keyword evidence="3" id="KW-0460">Magnesium</keyword>
<sequence>MSRAGVDPVTAADADLVVFDFDNTLVRGDSGGALVAWLLRRSPWRTALAVLAAVVLGPMIAMLPTRRVGISGFVWIATFGLRGRRDFDTLIDDYVLRNEQNLRGRILPQAIDVLHRHREAGDRVVVATGAPPELARAVLAFVAHEDVPVVGTQVGRRFGAVIAQRHCHAENKLVMLREAGFDGPIVRAYTDSTADMPLLRAARHPVVVNPKPSARDDFRKVLGGDVDMRDWGARG</sequence>
<evidence type="ECO:0000256" key="1">
    <source>
        <dbReference type="ARBA" id="ARBA00022723"/>
    </source>
</evidence>
<dbReference type="PANTHER" id="PTHR43344">
    <property type="entry name" value="PHOSPHOSERINE PHOSPHATASE"/>
    <property type="match status" value="1"/>
</dbReference>
<evidence type="ECO:0000256" key="2">
    <source>
        <dbReference type="ARBA" id="ARBA00022801"/>
    </source>
</evidence>
<protein>
    <submittedName>
        <fullName evidence="4">Phosphatidylglycerophosphatase C</fullName>
        <ecNumber evidence="4">3.1.3.27</ecNumber>
    </submittedName>
</protein>
<evidence type="ECO:0000256" key="3">
    <source>
        <dbReference type="ARBA" id="ARBA00022842"/>
    </source>
</evidence>
<keyword evidence="2 4" id="KW-0378">Hydrolase</keyword>
<evidence type="ECO:0000313" key="5">
    <source>
        <dbReference type="Proteomes" id="UP000521199"/>
    </source>
</evidence>
<dbReference type="GO" id="GO:0046872">
    <property type="term" value="F:metal ion binding"/>
    <property type="evidence" value="ECO:0007669"/>
    <property type="project" value="UniProtKB-KW"/>
</dbReference>
<dbReference type="Pfam" id="PF12710">
    <property type="entry name" value="HAD"/>
    <property type="match status" value="1"/>
</dbReference>
<reference evidence="4 5" key="1">
    <citation type="submission" date="2020-08" db="EMBL/GenBank/DDBJ databases">
        <title>Genomic Encyclopedia of Type Strains, Phase IV (KMG-IV): sequencing the most valuable type-strain genomes for metagenomic binning, comparative biology and taxonomic classification.</title>
        <authorList>
            <person name="Goeker M."/>
        </authorList>
    </citation>
    <scope>NUCLEOTIDE SEQUENCE [LARGE SCALE GENOMIC DNA]</scope>
    <source>
        <strain evidence="4 5">DSM 24163</strain>
    </source>
</reference>
<keyword evidence="1" id="KW-0479">Metal-binding</keyword>